<dbReference type="SUPFAM" id="SSF55729">
    <property type="entry name" value="Acyl-CoA N-acyltransferases (Nat)"/>
    <property type="match status" value="1"/>
</dbReference>
<dbReference type="Gene3D" id="1.10.10.390">
    <property type="match status" value="1"/>
</dbReference>
<dbReference type="InterPro" id="IPR013523">
    <property type="entry name" value="Hist_AcTrfase_HAT1_C"/>
</dbReference>
<organism evidence="13 14">
    <name type="scientific">Coniosporium apollinis</name>
    <dbReference type="NCBI Taxonomy" id="61459"/>
    <lineage>
        <taxon>Eukaryota</taxon>
        <taxon>Fungi</taxon>
        <taxon>Dikarya</taxon>
        <taxon>Ascomycota</taxon>
        <taxon>Pezizomycotina</taxon>
        <taxon>Dothideomycetes</taxon>
        <taxon>Dothideomycetes incertae sedis</taxon>
        <taxon>Coniosporium</taxon>
    </lineage>
</organism>
<evidence type="ECO:0000256" key="3">
    <source>
        <dbReference type="ARBA" id="ARBA00013184"/>
    </source>
</evidence>
<dbReference type="GO" id="GO:0061733">
    <property type="term" value="F:protein-lysine-acetyltransferase activity"/>
    <property type="evidence" value="ECO:0007669"/>
    <property type="project" value="UniProtKB-EC"/>
</dbReference>
<dbReference type="Gene3D" id="3.40.630.30">
    <property type="match status" value="1"/>
</dbReference>
<keyword evidence="5 9" id="KW-0808">Transferase</keyword>
<evidence type="ECO:0000256" key="5">
    <source>
        <dbReference type="ARBA" id="ARBA00022679"/>
    </source>
</evidence>
<dbReference type="Pfam" id="PF10394">
    <property type="entry name" value="Hat1_N"/>
    <property type="match status" value="1"/>
</dbReference>
<comment type="subcellular location">
    <subcellularLocation>
        <location evidence="9">Cytoplasm</location>
    </subcellularLocation>
    <subcellularLocation>
        <location evidence="1 9">Nucleus</location>
    </subcellularLocation>
</comment>
<dbReference type="PIRSF" id="PIRSF038084">
    <property type="entry name" value="HAT-B_cat"/>
    <property type="match status" value="1"/>
</dbReference>
<keyword evidence="6 9" id="KW-0539">Nucleus</keyword>
<dbReference type="InterPro" id="IPR019467">
    <property type="entry name" value="Hat1_N"/>
</dbReference>
<comment type="similarity">
    <text evidence="2 9">Belongs to the HAT1 family.</text>
</comment>
<feature type="compositionally biased region" description="Acidic residues" evidence="11">
    <location>
        <begin position="503"/>
        <end position="513"/>
    </location>
</feature>
<evidence type="ECO:0000256" key="4">
    <source>
        <dbReference type="ARBA" id="ARBA00021268"/>
    </source>
</evidence>
<dbReference type="EC" id="2.3.1.48" evidence="3 9"/>
<accession>A0ABQ9NXI8</accession>
<comment type="function">
    <text evidence="9">Catalytic component of the histone acetylase B (HAT-B) complex. Has intrinsic substrate specificity that modifies lysine in recognition sequence GXGKXG. Involved in DNA double-strand break repair.</text>
</comment>
<evidence type="ECO:0000256" key="1">
    <source>
        <dbReference type="ARBA" id="ARBA00004123"/>
    </source>
</evidence>
<reference evidence="13" key="1">
    <citation type="submission" date="2022-10" db="EMBL/GenBank/DDBJ databases">
        <title>Culturing micro-colonial fungi from biological soil crusts in the Mojave desert and describing Neophaeococcomyces mojavensis, and introducing the new genera and species Taxawa tesnikishii.</title>
        <authorList>
            <person name="Kurbessoian T."/>
            <person name="Stajich J.E."/>
        </authorList>
    </citation>
    <scope>NUCLEOTIDE SEQUENCE</scope>
    <source>
        <strain evidence="13">TK_1</strain>
    </source>
</reference>
<dbReference type="InterPro" id="IPR037113">
    <property type="entry name" value="Hat1_N_sf"/>
</dbReference>
<evidence type="ECO:0000256" key="11">
    <source>
        <dbReference type="SAM" id="MobiDB-lite"/>
    </source>
</evidence>
<dbReference type="Proteomes" id="UP001172684">
    <property type="component" value="Unassembled WGS sequence"/>
</dbReference>
<evidence type="ECO:0000256" key="2">
    <source>
        <dbReference type="ARBA" id="ARBA00010543"/>
    </source>
</evidence>
<dbReference type="InterPro" id="IPR016181">
    <property type="entry name" value="Acyl_CoA_acyltransferase"/>
</dbReference>
<sequence>MEEALSEWLANANEAVNINLVRAGKEAGTSETVFEESFHPTFTYTVFGEEETIFGYRNPQINLRFRAHDLQPSLEFKHDGVFEAVGETKPMDIPEILNDFLPEDALRTDNQSLADLTATDTGASSWTPPGNLQHSYTHNERRFEIWCSSLADPTAKEILRRMQILIPFYIEGGTCQNLDDQDWTLERWKIFLIYEVATPPPSNPARSPYTIVGFSTSYRLWVFPSGRKTIDESFTHVPNGATSLPTPLPTLDPESIDPEAAPSFLSYNPLDSHSRERISQFLILPPYQHQSHGTHLYTTMTDLFLSDSNVFEVTVEDPNEAFDDMRDYCDLLRLRQDPSFASLTLADSVPPDSLDPEKDVPTELLLPEQTLSALRQASKISPRQFSRLTEMQLLSKIPPRHRSRARITRKAKAADPMDRRYYFWRLVVKVRLTVKNRDQLAQLDVEERIEKLEETLAGVEEEYVRILEGAEKRAGLVGGPETSAGVRNGTPKGGVKRKSRVVEEDEEEEEEVVDGGARQASAGAKRPKVATADTDG</sequence>
<keyword evidence="14" id="KW-1185">Reference proteome</keyword>
<dbReference type="InterPro" id="IPR017380">
    <property type="entry name" value="Hist_AcTrfase_B-typ_cat-su"/>
</dbReference>
<keyword evidence="10" id="KW-0175">Coiled coil</keyword>
<proteinExistence type="inferred from homology"/>
<evidence type="ECO:0000256" key="9">
    <source>
        <dbReference type="PIRNR" id="PIRNR038084"/>
    </source>
</evidence>
<comment type="subunit">
    <text evidence="9">Component of the HAT-B complex composed of at least HAT1 and HAT2. The HAT-B complex binds to histone H4 tail.</text>
</comment>
<dbReference type="Pfam" id="PF21184">
    <property type="entry name" value="HAT1_C_fung"/>
    <property type="match status" value="1"/>
</dbReference>
<evidence type="ECO:0000259" key="12">
    <source>
        <dbReference type="Pfam" id="PF10394"/>
    </source>
</evidence>
<evidence type="ECO:0000313" key="14">
    <source>
        <dbReference type="Proteomes" id="UP001172684"/>
    </source>
</evidence>
<name>A0ABQ9NXI8_9PEZI</name>
<dbReference type="Gene3D" id="3.90.360.10">
    <property type="entry name" value="Histone acetyl transferase 1 (HAT1), N-terminal domain"/>
    <property type="match status" value="1"/>
</dbReference>
<keyword evidence="9" id="KW-0963">Cytoplasm</keyword>
<comment type="caution">
    <text evidence="13">The sequence shown here is derived from an EMBL/GenBank/DDBJ whole genome shotgun (WGS) entry which is preliminary data.</text>
</comment>
<feature type="domain" description="Histone acetyl transferase HAT1 N-terminal" evidence="12">
    <location>
        <begin position="8"/>
        <end position="171"/>
    </location>
</feature>
<dbReference type="EMBL" id="JAPDRL010000015">
    <property type="protein sequence ID" value="KAJ9667070.1"/>
    <property type="molecule type" value="Genomic_DNA"/>
</dbReference>
<evidence type="ECO:0000256" key="10">
    <source>
        <dbReference type="SAM" id="Coils"/>
    </source>
</evidence>
<keyword evidence="7 9" id="KW-0012">Acyltransferase</keyword>
<gene>
    <name evidence="13" type="primary">HAT1</name>
    <name evidence="13" type="ORF">H2201_002905</name>
</gene>
<evidence type="ECO:0000256" key="6">
    <source>
        <dbReference type="ARBA" id="ARBA00023242"/>
    </source>
</evidence>
<comment type="catalytic activity">
    <reaction evidence="8 9">
        <text>L-lysyl-[protein] + acetyl-CoA = N(6)-acetyl-L-lysyl-[protein] + CoA + H(+)</text>
        <dbReference type="Rhea" id="RHEA:45948"/>
        <dbReference type="Rhea" id="RHEA-COMP:9752"/>
        <dbReference type="Rhea" id="RHEA-COMP:10731"/>
        <dbReference type="ChEBI" id="CHEBI:15378"/>
        <dbReference type="ChEBI" id="CHEBI:29969"/>
        <dbReference type="ChEBI" id="CHEBI:57287"/>
        <dbReference type="ChEBI" id="CHEBI:57288"/>
        <dbReference type="ChEBI" id="CHEBI:61930"/>
        <dbReference type="EC" id="2.3.1.48"/>
    </reaction>
</comment>
<feature type="coiled-coil region" evidence="10">
    <location>
        <begin position="442"/>
        <end position="469"/>
    </location>
</feature>
<evidence type="ECO:0000313" key="13">
    <source>
        <dbReference type="EMBL" id="KAJ9667070.1"/>
    </source>
</evidence>
<dbReference type="PANTHER" id="PTHR12046">
    <property type="entry name" value="HISTONE ACETYLTRANSFERASE TYPE B CATALYTIC SUBUNIT"/>
    <property type="match status" value="1"/>
</dbReference>
<feature type="region of interest" description="Disordered" evidence="11">
    <location>
        <begin position="476"/>
        <end position="536"/>
    </location>
</feature>
<evidence type="ECO:0000256" key="7">
    <source>
        <dbReference type="ARBA" id="ARBA00023315"/>
    </source>
</evidence>
<protein>
    <recommendedName>
        <fullName evidence="4 9">Histone acetyltransferase type B catalytic subunit</fullName>
        <ecNumber evidence="3 9">2.3.1.48</ecNumber>
    </recommendedName>
</protein>
<evidence type="ECO:0000256" key="8">
    <source>
        <dbReference type="ARBA" id="ARBA00048017"/>
    </source>
</evidence>